<proteinExistence type="inferred from homology"/>
<comment type="function">
    <text evidence="5">Acetylates the N-terminal alanine of ribosomal protein bS18.</text>
</comment>
<evidence type="ECO:0000259" key="6">
    <source>
        <dbReference type="PROSITE" id="PS51186"/>
    </source>
</evidence>
<feature type="domain" description="N-acetyltransferase" evidence="6">
    <location>
        <begin position="3"/>
        <end position="151"/>
    </location>
</feature>
<dbReference type="EMBL" id="LNYP01000008">
    <property type="protein sequence ID" value="KTD43427.1"/>
    <property type="molecule type" value="Genomic_DNA"/>
</dbReference>
<keyword evidence="4" id="KW-0012">Acyltransferase</keyword>
<dbReference type="PATRIC" id="fig|29423.5.peg.626"/>
<name>A0A0W0XFT6_9GAMM</name>
<comment type="caution">
    <text evidence="7">The sequence shown here is derived from an EMBL/GenBank/DDBJ whole genome shotgun (WGS) entry which is preliminary data.</text>
</comment>
<organism evidence="7 8">
    <name type="scientific">Legionella oakridgensis</name>
    <dbReference type="NCBI Taxonomy" id="29423"/>
    <lineage>
        <taxon>Bacteria</taxon>
        <taxon>Pseudomonadati</taxon>
        <taxon>Pseudomonadota</taxon>
        <taxon>Gammaproteobacteria</taxon>
        <taxon>Legionellales</taxon>
        <taxon>Legionellaceae</taxon>
        <taxon>Legionella</taxon>
    </lineage>
</organism>
<evidence type="ECO:0000256" key="3">
    <source>
        <dbReference type="ARBA" id="ARBA00022679"/>
    </source>
</evidence>
<keyword evidence="2 5" id="KW-0963">Cytoplasm</keyword>
<comment type="subcellular location">
    <subcellularLocation>
        <location evidence="5">Cytoplasm</location>
    </subcellularLocation>
</comment>
<dbReference type="AlphaFoldDB" id="A0A0W0XFT6"/>
<comment type="catalytic activity">
    <reaction evidence="5">
        <text>N-terminal L-alanyl-[ribosomal protein bS18] + acetyl-CoA = N-terminal N(alpha)-acetyl-L-alanyl-[ribosomal protein bS18] + CoA + H(+)</text>
        <dbReference type="Rhea" id="RHEA:43756"/>
        <dbReference type="Rhea" id="RHEA-COMP:10676"/>
        <dbReference type="Rhea" id="RHEA-COMP:10677"/>
        <dbReference type="ChEBI" id="CHEBI:15378"/>
        <dbReference type="ChEBI" id="CHEBI:57287"/>
        <dbReference type="ChEBI" id="CHEBI:57288"/>
        <dbReference type="ChEBI" id="CHEBI:64718"/>
        <dbReference type="ChEBI" id="CHEBI:83683"/>
        <dbReference type="EC" id="2.3.1.266"/>
    </reaction>
</comment>
<dbReference type="GO" id="GO:0008999">
    <property type="term" value="F:protein-N-terminal-alanine acetyltransferase activity"/>
    <property type="evidence" value="ECO:0007669"/>
    <property type="project" value="UniProtKB-EC"/>
</dbReference>
<dbReference type="SUPFAM" id="SSF55729">
    <property type="entry name" value="Acyl-CoA N-acyltransferases (Nat)"/>
    <property type="match status" value="1"/>
</dbReference>
<dbReference type="PROSITE" id="PS51186">
    <property type="entry name" value="GNAT"/>
    <property type="match status" value="1"/>
</dbReference>
<dbReference type="InterPro" id="IPR006464">
    <property type="entry name" value="AcTrfase_RimI/Ard1"/>
</dbReference>
<dbReference type="NCBIfam" id="TIGR01575">
    <property type="entry name" value="rimI"/>
    <property type="match status" value="1"/>
</dbReference>
<evidence type="ECO:0000313" key="8">
    <source>
        <dbReference type="Proteomes" id="UP000054858"/>
    </source>
</evidence>
<gene>
    <name evidence="7" type="primary">rimI</name>
    <name evidence="7" type="ORF">Loak_0602</name>
</gene>
<reference evidence="7 8" key="1">
    <citation type="submission" date="2015-11" db="EMBL/GenBank/DDBJ databases">
        <title>Genomic analysis of 38 Legionella species identifies large and diverse effector repertoires.</title>
        <authorList>
            <person name="Burstein D."/>
            <person name="Amaro F."/>
            <person name="Zusman T."/>
            <person name="Lifshitz Z."/>
            <person name="Cohen O."/>
            <person name="Gilbert J.A."/>
            <person name="Pupko T."/>
            <person name="Shuman H.A."/>
            <person name="Segal G."/>
        </authorList>
    </citation>
    <scope>NUCLEOTIDE SEQUENCE [LARGE SCALE GENOMIC DNA]</scope>
    <source>
        <strain evidence="7 8">Oak Ridge-10</strain>
    </source>
</reference>
<comment type="similarity">
    <text evidence="1 5">Belongs to the acetyltransferase family. RimI subfamily.</text>
</comment>
<dbReference type="CDD" id="cd04301">
    <property type="entry name" value="NAT_SF"/>
    <property type="match status" value="1"/>
</dbReference>
<evidence type="ECO:0000313" key="7">
    <source>
        <dbReference type="EMBL" id="KTD43427.1"/>
    </source>
</evidence>
<dbReference type="Pfam" id="PF00583">
    <property type="entry name" value="Acetyltransf_1"/>
    <property type="match status" value="1"/>
</dbReference>
<evidence type="ECO:0000256" key="4">
    <source>
        <dbReference type="ARBA" id="ARBA00023315"/>
    </source>
</evidence>
<keyword evidence="3 7" id="KW-0808">Transferase</keyword>
<evidence type="ECO:0000256" key="2">
    <source>
        <dbReference type="ARBA" id="ARBA00022490"/>
    </source>
</evidence>
<evidence type="ECO:0000256" key="1">
    <source>
        <dbReference type="ARBA" id="ARBA00005395"/>
    </source>
</evidence>
<dbReference type="EC" id="2.3.1.266" evidence="5"/>
<evidence type="ECO:0000256" key="5">
    <source>
        <dbReference type="RuleBase" id="RU363094"/>
    </source>
</evidence>
<dbReference type="RefSeq" id="WP_025385891.1">
    <property type="nucleotide sequence ID" value="NZ_LCUA01000005.1"/>
</dbReference>
<dbReference type="Proteomes" id="UP000054858">
    <property type="component" value="Unassembled WGS sequence"/>
</dbReference>
<dbReference type="InterPro" id="IPR050680">
    <property type="entry name" value="YpeA/RimI_acetyltransf"/>
</dbReference>
<dbReference type="GO" id="GO:0005737">
    <property type="term" value="C:cytoplasm"/>
    <property type="evidence" value="ECO:0007669"/>
    <property type="project" value="UniProtKB-SubCell"/>
</dbReference>
<sequence>MSYHIRPMTIDDVDDVYAIELSAHKAPWSRDILRDCVLVGYDCRVLESCERAEPEIISYIILRYYDHTCHILNLCVALASQGKGYGRLLLQNVIDSLVGSEVEALILEVRPSNLTAISLYKKMGFYQAGIKKDYYQDELGVEDAVLLKKDI</sequence>
<dbReference type="Gene3D" id="3.40.630.30">
    <property type="match status" value="1"/>
</dbReference>
<dbReference type="PANTHER" id="PTHR43420:SF44">
    <property type="entry name" value="ACETYLTRANSFERASE YPEA"/>
    <property type="match status" value="1"/>
</dbReference>
<accession>A0A0W0XFT6</accession>
<dbReference type="PANTHER" id="PTHR43420">
    <property type="entry name" value="ACETYLTRANSFERASE"/>
    <property type="match status" value="1"/>
</dbReference>
<dbReference type="InterPro" id="IPR000182">
    <property type="entry name" value="GNAT_dom"/>
</dbReference>
<protein>
    <recommendedName>
        <fullName evidence="5">[Ribosomal protein bS18]-alanine N-acetyltransferase</fullName>
        <ecNumber evidence="5">2.3.1.266</ecNumber>
    </recommendedName>
</protein>
<dbReference type="InterPro" id="IPR016181">
    <property type="entry name" value="Acyl_CoA_acyltransferase"/>
</dbReference>